<feature type="compositionally biased region" description="Polar residues" evidence="1">
    <location>
        <begin position="780"/>
        <end position="798"/>
    </location>
</feature>
<feature type="domain" description="DUF7305" evidence="3">
    <location>
        <begin position="63"/>
        <end position="132"/>
    </location>
</feature>
<dbReference type="Pfam" id="PF20419">
    <property type="entry name" value="DUF6701"/>
    <property type="match status" value="1"/>
</dbReference>
<dbReference type="Pfam" id="PF23981">
    <property type="entry name" value="DUF7305"/>
    <property type="match status" value="1"/>
</dbReference>
<reference evidence="4 5" key="1">
    <citation type="submission" date="2024-09" db="EMBL/GenBank/DDBJ databases">
        <authorList>
            <person name="Sun Q."/>
            <person name="Mori K."/>
        </authorList>
    </citation>
    <scope>NUCLEOTIDE SEQUENCE [LARGE SCALE GENOMIC DNA]</scope>
    <source>
        <strain evidence="4 5">KCTC 23315</strain>
    </source>
</reference>
<sequence length="1127" mass="117248">MRWSWLLLSLVWSAAVWAIGENCSQIWTQAIRSSSTVPAWGYCFGNNPSCYNVTDATTISSLPATLAAGDYFLTGSIPSDTTFNTSGATVRIFVKGSLSIGDNVQLNWNGPAQNLLLVVSGSLSIGSNVKIRGFILAGGAVSIANGTSGTLDGGVTSNGAFSGAGNLIAAFNSNALLKLQGGVVCGGSLSCLNDNFQAATLSSNWVTTRTNGNFTPSNVNGRLRITESTGNQATAASFQRLFPARSNLVVVEFDHFAYGRTSSEGGDGIAVVLSDASVTPVSGALGGPLGYGARSNVNGFAGGWLGIGIDEYGNFSAEGGANGPGRRRQSVAIRGSGSGTAGYRYLAGTCNNGTTRTNTSCLSPQVDNNDVSPPHRYRVTVDSQIANQSLVKIERNSGNGFVTLISSFNAAAATGQAALPANFLLSLTGGTGGANNHHEIDDLEICALRSDPVPAQIDHFEFSYSGQALTCKAETFTIKACQNAACTQLVTGNVSATLVPATGWIAGTGLTGNTINFSGGTATATLSQTTPATIRVGTSGSNPSTRPFSTTLCQIGASITAANCDVVFSSSGLVFSVPDKIAGKPATGILVKAVKSNGSQQCVPSFANVNRTVRFWSEFNNPVTPSASPGRAVSVSNGGAYTNIGATSGTSTALALSFNSSGEASIGVNYSDAGQVTLKALYSGSVATNDANLSMTGTDQFVSAPAGLCITPQQYCAAADATCPGYVKAGDTFPLDIKAVAWESDADSNFCNNTTTTPSFQLNGISLSSSLVQPSGGDSGSLTPSSYNHSAASTATTTVNPSQSEVGVFNLAASYNGPYIGMPVNLISTMTSPLGRIVPHRFSMMSFDLDPSCDAVSYFEQPASLSFTIQAQNASGGRVLNYRGTFAKATAALVAENNNDGVERSSRLNNQSNLLSWDNGEAQLINSPVYVKRDTAPDGPFSQLRIGLKLNDNDDLDAQLQALDQRVDSSANCSVAGDCDSKMLTTSNMDWRYGRLQIVNAIGSEQSNLPVQLKAEYWNGSQFVPNSLDSCTATTPSKLLITTGTNPVITASGNPTQLNQGSSGAFDLMLSPPGVESRYPLLYQLNDQPWLQYDWTPGDGVLLEDPKGEAVFGGFRGNNRQIFWQEN</sequence>
<evidence type="ECO:0000256" key="1">
    <source>
        <dbReference type="SAM" id="MobiDB-lite"/>
    </source>
</evidence>
<name>A0ABV6B759_9GAMM</name>
<protein>
    <submittedName>
        <fullName evidence="4">DUF6701 domain-containing protein</fullName>
    </submittedName>
</protein>
<dbReference type="EMBL" id="JBHLXP010000001">
    <property type="protein sequence ID" value="MFC0046710.1"/>
    <property type="molecule type" value="Genomic_DNA"/>
</dbReference>
<evidence type="ECO:0000313" key="5">
    <source>
        <dbReference type="Proteomes" id="UP001589813"/>
    </source>
</evidence>
<dbReference type="Proteomes" id="UP001589813">
    <property type="component" value="Unassembled WGS sequence"/>
</dbReference>
<evidence type="ECO:0000313" key="4">
    <source>
        <dbReference type="EMBL" id="MFC0046710.1"/>
    </source>
</evidence>
<dbReference type="InterPro" id="IPR055729">
    <property type="entry name" value="DUF7305"/>
</dbReference>
<gene>
    <name evidence="4" type="ORF">ACFFJP_00240</name>
</gene>
<keyword evidence="5" id="KW-1185">Reference proteome</keyword>
<comment type="caution">
    <text evidence="4">The sequence shown here is derived from an EMBL/GenBank/DDBJ whole genome shotgun (WGS) entry which is preliminary data.</text>
</comment>
<organism evidence="4 5">
    <name type="scientific">Rheinheimera tilapiae</name>
    <dbReference type="NCBI Taxonomy" id="875043"/>
    <lineage>
        <taxon>Bacteria</taxon>
        <taxon>Pseudomonadati</taxon>
        <taxon>Pseudomonadota</taxon>
        <taxon>Gammaproteobacteria</taxon>
        <taxon>Chromatiales</taxon>
        <taxon>Chromatiaceae</taxon>
        <taxon>Rheinheimera</taxon>
    </lineage>
</organism>
<feature type="region of interest" description="Disordered" evidence="1">
    <location>
        <begin position="771"/>
        <end position="798"/>
    </location>
</feature>
<dbReference type="Gene3D" id="2.60.120.200">
    <property type="match status" value="1"/>
</dbReference>
<dbReference type="InterPro" id="IPR013320">
    <property type="entry name" value="ConA-like_dom_sf"/>
</dbReference>
<dbReference type="InterPro" id="IPR046524">
    <property type="entry name" value="DUF6701"/>
</dbReference>
<proteinExistence type="predicted"/>
<accession>A0ABV6B759</accession>
<dbReference type="SUPFAM" id="SSF49899">
    <property type="entry name" value="Concanavalin A-like lectins/glucanases"/>
    <property type="match status" value="1"/>
</dbReference>
<evidence type="ECO:0000259" key="3">
    <source>
        <dbReference type="Pfam" id="PF23981"/>
    </source>
</evidence>
<feature type="domain" description="DUF6701" evidence="2">
    <location>
        <begin position="550"/>
        <end position="1126"/>
    </location>
</feature>
<evidence type="ECO:0000259" key="2">
    <source>
        <dbReference type="Pfam" id="PF20419"/>
    </source>
</evidence>
<dbReference type="RefSeq" id="WP_377239265.1">
    <property type="nucleotide sequence ID" value="NZ_JBHLXP010000001.1"/>
</dbReference>